<dbReference type="Pfam" id="PF12937">
    <property type="entry name" value="F-box-like"/>
    <property type="match status" value="1"/>
</dbReference>
<dbReference type="PANTHER" id="PTHR33207">
    <property type="entry name" value="F-BOX DOMAIN CONTAINING PROTEIN-RELATED"/>
    <property type="match status" value="1"/>
</dbReference>
<dbReference type="SMART" id="SM00256">
    <property type="entry name" value="FBOX"/>
    <property type="match status" value="1"/>
</dbReference>
<dbReference type="AlphaFoldDB" id="A0A5J9WQ63"/>
<proteinExistence type="predicted"/>
<protein>
    <recommendedName>
        <fullName evidence="1">F-box domain-containing protein</fullName>
    </recommendedName>
</protein>
<organism evidence="2 3">
    <name type="scientific">Eragrostis curvula</name>
    <name type="common">weeping love grass</name>
    <dbReference type="NCBI Taxonomy" id="38414"/>
    <lineage>
        <taxon>Eukaryota</taxon>
        <taxon>Viridiplantae</taxon>
        <taxon>Streptophyta</taxon>
        <taxon>Embryophyta</taxon>
        <taxon>Tracheophyta</taxon>
        <taxon>Spermatophyta</taxon>
        <taxon>Magnoliopsida</taxon>
        <taxon>Liliopsida</taxon>
        <taxon>Poales</taxon>
        <taxon>Poaceae</taxon>
        <taxon>PACMAD clade</taxon>
        <taxon>Chloridoideae</taxon>
        <taxon>Eragrostideae</taxon>
        <taxon>Eragrostidinae</taxon>
        <taxon>Eragrostis</taxon>
    </lineage>
</organism>
<dbReference type="OrthoDB" id="659406at2759"/>
<evidence type="ECO:0000259" key="1">
    <source>
        <dbReference type="SMART" id="SM00256"/>
    </source>
</evidence>
<dbReference type="Proteomes" id="UP000324897">
    <property type="component" value="Chromosome 6"/>
</dbReference>
<dbReference type="SUPFAM" id="SSF81383">
    <property type="entry name" value="F-box domain"/>
    <property type="match status" value="1"/>
</dbReference>
<sequence length="370" mass="41769">MPVHDDILGAILERIDSQISLLRAASTCKRWRSIIAVPAFLRRFRSFHAPGVAGDYCNYYPMPSFPNGVVPETRHPVFLIISPSPSINAGHYYSLDFLPDNSDWKLVDSRGSLLLMRGSSKGAAIRDLLVVCEPSTRRYQRTPLPPELKDAARVGNFLQFYLIGDAGMSNFRVMCEHYKNHSMHVMVFSPGDGKDSSAWQQKDIRSVNPAGLRRTSSLGRATGSWYFGDLNRSNMLVVLDGRTGEFSTSMLPASENWEGKRRYNYCVTEGRDGKPRICFVVEGSMKVFAMRDEGEWALEKRLLLEEAIRGLPGYQPGFNRRLRILTMGPGFVILSLTPYEKWAVSVNLETMEVAPGVDYMGWMVYRCIDL</sequence>
<keyword evidence="3" id="KW-1185">Reference proteome</keyword>
<dbReference type="Gramene" id="TVU49470">
    <property type="protein sequence ID" value="TVU49470"/>
    <property type="gene ID" value="EJB05_00783"/>
</dbReference>
<feature type="non-terminal residue" evidence="2">
    <location>
        <position position="1"/>
    </location>
</feature>
<accession>A0A5J9WQ63</accession>
<dbReference type="InterPro" id="IPR001810">
    <property type="entry name" value="F-box_dom"/>
</dbReference>
<gene>
    <name evidence="2" type="ORF">EJB05_00783</name>
</gene>
<evidence type="ECO:0000313" key="2">
    <source>
        <dbReference type="EMBL" id="TVU49470.1"/>
    </source>
</evidence>
<name>A0A5J9WQ63_9POAL</name>
<reference evidence="2 3" key="1">
    <citation type="journal article" date="2019" name="Sci. Rep.">
        <title>A high-quality genome of Eragrostis curvula grass provides insights into Poaceae evolution and supports new strategies to enhance forage quality.</title>
        <authorList>
            <person name="Carballo J."/>
            <person name="Santos B.A.C.M."/>
            <person name="Zappacosta D."/>
            <person name="Garbus I."/>
            <person name="Selva J.P."/>
            <person name="Gallo C.A."/>
            <person name="Diaz A."/>
            <person name="Albertini E."/>
            <person name="Caccamo M."/>
            <person name="Echenique V."/>
        </authorList>
    </citation>
    <scope>NUCLEOTIDE SEQUENCE [LARGE SCALE GENOMIC DNA]</scope>
    <source>
        <strain evidence="3">cv. Victoria</strain>
        <tissue evidence="2">Leaf</tissue>
    </source>
</reference>
<dbReference type="EMBL" id="RWGY01000002">
    <property type="protein sequence ID" value="TVU49470.1"/>
    <property type="molecule type" value="Genomic_DNA"/>
</dbReference>
<comment type="caution">
    <text evidence="2">The sequence shown here is derived from an EMBL/GenBank/DDBJ whole genome shotgun (WGS) entry which is preliminary data.</text>
</comment>
<evidence type="ECO:0000313" key="3">
    <source>
        <dbReference type="Proteomes" id="UP000324897"/>
    </source>
</evidence>
<feature type="domain" description="F-box" evidence="1">
    <location>
        <begin position="3"/>
        <end position="44"/>
    </location>
</feature>
<dbReference type="InterPro" id="IPR036047">
    <property type="entry name" value="F-box-like_dom_sf"/>
</dbReference>